<feature type="non-terminal residue" evidence="1">
    <location>
        <position position="295"/>
    </location>
</feature>
<dbReference type="Proteomes" id="UP000789920">
    <property type="component" value="Unassembled WGS sequence"/>
</dbReference>
<keyword evidence="2" id="KW-1185">Reference proteome</keyword>
<accession>A0ACA9RQ97</accession>
<protein>
    <submittedName>
        <fullName evidence="1">27023_t:CDS:1</fullName>
    </submittedName>
</protein>
<evidence type="ECO:0000313" key="1">
    <source>
        <dbReference type="EMBL" id="CAG8803714.1"/>
    </source>
</evidence>
<feature type="non-terminal residue" evidence="1">
    <location>
        <position position="1"/>
    </location>
</feature>
<proteinExistence type="predicted"/>
<gene>
    <name evidence="1" type="ORF">RPERSI_LOCUS21572</name>
</gene>
<dbReference type="EMBL" id="CAJVQC010063508">
    <property type="protein sequence ID" value="CAG8803714.1"/>
    <property type="molecule type" value="Genomic_DNA"/>
</dbReference>
<reference evidence="1" key="1">
    <citation type="submission" date="2021-06" db="EMBL/GenBank/DDBJ databases">
        <authorList>
            <person name="Kallberg Y."/>
            <person name="Tangrot J."/>
            <person name="Rosling A."/>
        </authorList>
    </citation>
    <scope>NUCLEOTIDE SEQUENCE</scope>
    <source>
        <strain evidence="1">MA461A</strain>
    </source>
</reference>
<organism evidence="1 2">
    <name type="scientific">Racocetra persica</name>
    <dbReference type="NCBI Taxonomy" id="160502"/>
    <lineage>
        <taxon>Eukaryota</taxon>
        <taxon>Fungi</taxon>
        <taxon>Fungi incertae sedis</taxon>
        <taxon>Mucoromycota</taxon>
        <taxon>Glomeromycotina</taxon>
        <taxon>Glomeromycetes</taxon>
        <taxon>Diversisporales</taxon>
        <taxon>Gigasporaceae</taxon>
        <taxon>Racocetra</taxon>
    </lineage>
</organism>
<name>A0ACA9RQ97_9GLOM</name>
<evidence type="ECO:0000313" key="2">
    <source>
        <dbReference type="Proteomes" id="UP000789920"/>
    </source>
</evidence>
<comment type="caution">
    <text evidence="1">The sequence shown here is derived from an EMBL/GenBank/DDBJ whole genome shotgun (WGS) entry which is preliminary data.</text>
</comment>
<sequence>TYIKELGEIKIKECKIFALIMGKDKSAFSLHVNYVDDETSEIIVHLIQHKTKKKRLTPKLCWIIVGLPAHINFDPINYLIILRSKKYSKFEKNNYCIVKINELSSLSKSCILCTCVLEPDIITDSSGSIDDNSSIISAPNNTSTMSELNSTINNSVSYNTVMTKVIKDISSIIIGTHITLSKHSACLFGYDRNKELDKNILQRLSLHVCVTDEIVSPETCNFQTGLGIPLEVCSSGQMEVIWHKSKTRKGLSYGKNTLFANNQVSENLIFVNQLFDCFENGSENCQYHGSANVKP</sequence>